<dbReference type="EMBL" id="BBTG02000004">
    <property type="protein sequence ID" value="GAO15356.1"/>
    <property type="molecule type" value="Genomic_DNA"/>
</dbReference>
<name>A0A1B5KWE3_USTVR</name>
<evidence type="ECO:0000313" key="2">
    <source>
        <dbReference type="EMBL" id="GAO15356.1"/>
    </source>
</evidence>
<protein>
    <submittedName>
        <fullName evidence="2">Uncharacterized protein</fullName>
    </submittedName>
</protein>
<organism evidence="2 3">
    <name type="scientific">Ustilaginoidea virens</name>
    <name type="common">Rice false smut fungus</name>
    <name type="synonym">Villosiclava virens</name>
    <dbReference type="NCBI Taxonomy" id="1159556"/>
    <lineage>
        <taxon>Eukaryota</taxon>
        <taxon>Fungi</taxon>
        <taxon>Dikarya</taxon>
        <taxon>Ascomycota</taxon>
        <taxon>Pezizomycotina</taxon>
        <taxon>Sordariomycetes</taxon>
        <taxon>Hypocreomycetidae</taxon>
        <taxon>Hypocreales</taxon>
        <taxon>Clavicipitaceae</taxon>
        <taxon>Ustilaginoidea</taxon>
    </lineage>
</organism>
<comment type="caution">
    <text evidence="2">The sequence shown here is derived from an EMBL/GenBank/DDBJ whole genome shotgun (WGS) entry which is preliminary data.</text>
</comment>
<gene>
    <name evidence="2" type="ORF">UVI_02010210</name>
</gene>
<reference evidence="3" key="1">
    <citation type="journal article" date="2016" name="Genome Announc.">
        <title>Genome sequence of Ustilaginoidea virens IPU010, a rice pathogenic fungus causing false smut.</title>
        <authorList>
            <person name="Kumagai T."/>
            <person name="Ishii T."/>
            <person name="Terai G."/>
            <person name="Umemura M."/>
            <person name="Machida M."/>
            <person name="Asai K."/>
        </authorList>
    </citation>
    <scope>NUCLEOTIDE SEQUENCE [LARGE SCALE GENOMIC DNA]</scope>
    <source>
        <strain evidence="3">IPU010</strain>
    </source>
</reference>
<feature type="region of interest" description="Disordered" evidence="1">
    <location>
        <begin position="1"/>
        <end position="23"/>
    </location>
</feature>
<dbReference type="Proteomes" id="UP000054053">
    <property type="component" value="Unassembled WGS sequence"/>
</dbReference>
<evidence type="ECO:0000256" key="1">
    <source>
        <dbReference type="SAM" id="MobiDB-lite"/>
    </source>
</evidence>
<sequence>MVAGWDAVQSLGQDDPSGKQVKWDSSVTDGMVGCHGSELFKEVSRAELGKTLFLNESGVRRWAGHQPGFSARIDTCIGGQPVLHTAGRRRCQVPLTGLAFLYGAGTLSGLPLSTTTKDKSKSTGKCQESTFNQCASNGDYFSPAGQLAG</sequence>
<proteinExistence type="predicted"/>
<dbReference type="AlphaFoldDB" id="A0A1B5KWE3"/>
<accession>A0A1B5KWE3</accession>
<evidence type="ECO:0000313" key="3">
    <source>
        <dbReference type="Proteomes" id="UP000054053"/>
    </source>
</evidence>